<evidence type="ECO:0000256" key="2">
    <source>
        <dbReference type="ARBA" id="ARBA00018260"/>
    </source>
</evidence>
<dbReference type="CTD" id="8229784"/>
<keyword evidence="6" id="KW-0539">Nucleus</keyword>
<evidence type="ECO:0000256" key="6">
    <source>
        <dbReference type="ARBA" id="ARBA00023242"/>
    </source>
</evidence>
<evidence type="ECO:0000256" key="4">
    <source>
        <dbReference type="ARBA" id="ARBA00022574"/>
    </source>
</evidence>
<dbReference type="EMBL" id="AAZO01003469">
    <property type="status" value="NOT_ANNOTATED_CDS"/>
    <property type="molecule type" value="Genomic_DNA"/>
</dbReference>
<dbReference type="EMBL" id="DS235286">
    <property type="protein sequence ID" value="EEB14412.1"/>
    <property type="molecule type" value="Genomic_DNA"/>
</dbReference>
<dbReference type="HOGENOM" id="CLU_021102_4_1_1"/>
<dbReference type="PANTHER" id="PTHR19924">
    <property type="entry name" value="UTP15 U3 SMALL NUCLEOLAR RNA-ASSOCIATED PROTEIN 15 FAMILY MEMBER"/>
    <property type="match status" value="1"/>
</dbReference>
<dbReference type="Pfam" id="PF09384">
    <property type="entry name" value="UTP15_C"/>
    <property type="match status" value="1"/>
</dbReference>
<dbReference type="Gene3D" id="2.130.10.10">
    <property type="entry name" value="YVTN repeat-like/Quinoprotein amine dehydrogenase"/>
    <property type="match status" value="2"/>
</dbReference>
<dbReference type="SUPFAM" id="SSF50978">
    <property type="entry name" value="WD40 repeat-like"/>
    <property type="match status" value="1"/>
</dbReference>
<dbReference type="KEGG" id="phu:Phum_PHUM299080"/>
<keyword evidence="3" id="KW-0698">rRNA processing</keyword>
<dbReference type="InterPro" id="IPR036322">
    <property type="entry name" value="WD40_repeat_dom_sf"/>
</dbReference>
<comment type="function">
    <text evidence="7">Ribosome biogenesis factor. Involved in nucleolar processing of pre-18S ribosomal RNA. Required for optimal pre-ribosomal RNA transcription by RNA polymerase I. Part of the small subunit (SSU) processome, first precursor of the small eukaryotic ribosomal subunit. During the assembly of the SSU processome in the nucleolus, many ribosome biogenesis factors, an RNA chaperone and ribosomal proteins associate with the nascent pre-rRNA and work in concert to generate RNA folding, modifications, rearrangements and cleavage as well as targeted degradation of pre-ribosomal RNA by the RNA exosome.</text>
</comment>
<dbReference type="FunCoup" id="E0VM06">
    <property type="interactions" value="1270"/>
</dbReference>
<evidence type="ECO:0000259" key="9">
    <source>
        <dbReference type="Pfam" id="PF09384"/>
    </source>
</evidence>
<name>E0VM06_PEDHC</name>
<reference evidence="10" key="2">
    <citation type="submission" date="2007-04" db="EMBL/GenBank/DDBJ databases">
        <title>The genome of the human body louse.</title>
        <authorList>
            <consortium name="The Human Body Louse Genome Consortium"/>
            <person name="Kirkness E."/>
            <person name="Walenz B."/>
            <person name="Hass B."/>
            <person name="Bruggner R."/>
            <person name="Strausberg R."/>
        </authorList>
    </citation>
    <scope>NUCLEOTIDE SEQUENCE</scope>
    <source>
        <strain evidence="10">USDA</strain>
    </source>
</reference>
<dbReference type="GO" id="GO:0006364">
    <property type="term" value="P:rRNA processing"/>
    <property type="evidence" value="ECO:0007669"/>
    <property type="project" value="UniProtKB-KW"/>
</dbReference>
<dbReference type="InterPro" id="IPR018983">
    <property type="entry name" value="U3_snoRNA-assocProt_15_C"/>
</dbReference>
<feature type="domain" description="U3 small nucleolar RNA-associated protein 15 C-terminal" evidence="9">
    <location>
        <begin position="348"/>
        <end position="483"/>
    </location>
</feature>
<reference evidence="11" key="3">
    <citation type="submission" date="2020-05" db="UniProtKB">
        <authorList>
            <consortium name="EnsemblMetazoa"/>
        </authorList>
    </citation>
    <scope>IDENTIFICATION</scope>
    <source>
        <strain evidence="11">USDA</strain>
    </source>
</reference>
<sequence>MGEFKKLNYHIFGKKGTKSTPDVLYWKKLGVPAFLKEFGPVDYIDFSPVEPHYFAVTSSVRVQVYNPITRLLHKNLSRFEKSAFGGSFRKDGKLLCAGGEENVVKLFDVSSKSLLRIFRGHKNPVHRTFFTTDNTHIVSFSDDQSVTIWDIPSEKELVKYSEHSDYVRAGAVSPISPDVVLSGGYDGYIKMYDKRQESIIFNLNHGFPVESVIFLPTGGIFISSGGTEIKVWDAFCGGRLLARLHHHHKTVTCLCLASKGTRLLSGGLDRHVNIFDVSTFQKVHSLDYPNSILSLGISKNDETIAVGMVDGLVSVSRRETEVKSTNFQKRQKKYKYTLDNKIDNMNITKHTEKLSKYDTHLKKFEHTKALNVVLAPYVVNKTPEITVAVLKELLYRRVLHAAVGGFESKTMIPLLRFINKNIGDQRFTKVLVETLNVFLDVYEDDVGQCKPTVATLLLKLNKRVTEEIDLTQSLLCLKGCIRLMNFAATTDSATINFDMPPSIKPSESARDFVVNVS</sequence>
<evidence type="ECO:0000256" key="5">
    <source>
        <dbReference type="ARBA" id="ARBA00022737"/>
    </source>
</evidence>
<dbReference type="EnsemblMetazoa" id="PHUM299080-RA">
    <property type="protein sequence ID" value="PHUM299080-PA"/>
    <property type="gene ID" value="PHUM299080"/>
</dbReference>
<dbReference type="PROSITE" id="PS50082">
    <property type="entry name" value="WD_REPEATS_2"/>
    <property type="match status" value="2"/>
</dbReference>
<dbReference type="VEuPathDB" id="VectorBase:PHUM299080"/>
<feature type="repeat" description="WD" evidence="8">
    <location>
        <begin position="244"/>
        <end position="285"/>
    </location>
</feature>
<proteinExistence type="predicted"/>
<dbReference type="InterPro" id="IPR001680">
    <property type="entry name" value="WD40_rpt"/>
</dbReference>
<organism>
    <name type="scientific">Pediculus humanus subsp. corporis</name>
    <name type="common">Body louse</name>
    <dbReference type="NCBI Taxonomy" id="121224"/>
    <lineage>
        <taxon>Eukaryota</taxon>
        <taxon>Metazoa</taxon>
        <taxon>Ecdysozoa</taxon>
        <taxon>Arthropoda</taxon>
        <taxon>Hexapoda</taxon>
        <taxon>Insecta</taxon>
        <taxon>Pterygota</taxon>
        <taxon>Neoptera</taxon>
        <taxon>Paraneoptera</taxon>
        <taxon>Psocodea</taxon>
        <taxon>Troctomorpha</taxon>
        <taxon>Phthiraptera</taxon>
        <taxon>Anoplura</taxon>
        <taxon>Pediculidae</taxon>
        <taxon>Pediculus</taxon>
    </lineage>
</organism>
<dbReference type="RefSeq" id="XP_002427150.1">
    <property type="nucleotide sequence ID" value="XM_002427105.1"/>
</dbReference>
<evidence type="ECO:0000256" key="8">
    <source>
        <dbReference type="PROSITE-ProRule" id="PRU00221"/>
    </source>
</evidence>
<dbReference type="PROSITE" id="PS50294">
    <property type="entry name" value="WD_REPEATS_REGION"/>
    <property type="match status" value="1"/>
</dbReference>
<evidence type="ECO:0000256" key="1">
    <source>
        <dbReference type="ARBA" id="ARBA00004604"/>
    </source>
</evidence>
<dbReference type="Proteomes" id="UP000009046">
    <property type="component" value="Unassembled WGS sequence"/>
</dbReference>
<evidence type="ECO:0000256" key="3">
    <source>
        <dbReference type="ARBA" id="ARBA00022552"/>
    </source>
</evidence>
<dbReference type="OMA" id="ATYQVVH"/>
<dbReference type="PANTHER" id="PTHR19924:SF26">
    <property type="entry name" value="U3 SMALL NUCLEOLAR RNA-ASSOCIATED PROTEIN 15 HOMOLOG"/>
    <property type="match status" value="1"/>
</dbReference>
<dbReference type="CDD" id="cd00200">
    <property type="entry name" value="WD40"/>
    <property type="match status" value="1"/>
</dbReference>
<evidence type="ECO:0000313" key="12">
    <source>
        <dbReference type="Proteomes" id="UP000009046"/>
    </source>
</evidence>
<evidence type="ECO:0000256" key="7">
    <source>
        <dbReference type="ARBA" id="ARBA00045437"/>
    </source>
</evidence>
<evidence type="ECO:0000313" key="11">
    <source>
        <dbReference type="EnsemblMetazoa" id="PHUM299080-PA"/>
    </source>
</evidence>
<protein>
    <recommendedName>
        <fullName evidence="2">U3 small nucleolar RNA-associated protein 15 homolog</fullName>
    </recommendedName>
</protein>
<dbReference type="OrthoDB" id="431715at2759"/>
<comment type="subcellular location">
    <subcellularLocation>
        <location evidence="1">Nucleus</location>
        <location evidence="1">Nucleolus</location>
    </subcellularLocation>
</comment>
<feature type="repeat" description="WD" evidence="8">
    <location>
        <begin position="118"/>
        <end position="159"/>
    </location>
</feature>
<gene>
    <name evidence="11" type="primary">8229784</name>
    <name evidence="10" type="ORF">Phum_PHUM299080</name>
</gene>
<dbReference type="GO" id="GO:0045943">
    <property type="term" value="P:positive regulation of transcription by RNA polymerase I"/>
    <property type="evidence" value="ECO:0007669"/>
    <property type="project" value="TreeGrafter"/>
</dbReference>
<dbReference type="GeneID" id="8229784"/>
<evidence type="ECO:0000313" key="10">
    <source>
        <dbReference type="EMBL" id="EEB14412.1"/>
    </source>
</evidence>
<dbReference type="Pfam" id="PF00400">
    <property type="entry name" value="WD40"/>
    <property type="match status" value="3"/>
</dbReference>
<keyword evidence="5" id="KW-0677">Repeat</keyword>
<reference evidence="10" key="1">
    <citation type="submission" date="2007-04" db="EMBL/GenBank/DDBJ databases">
        <title>Annotation of Pediculus humanus corporis strain USDA.</title>
        <authorList>
            <person name="Kirkness E."/>
            <person name="Hannick L."/>
            <person name="Hass B."/>
            <person name="Bruggner R."/>
            <person name="Lawson D."/>
            <person name="Bidwell S."/>
            <person name="Joardar V."/>
            <person name="Caler E."/>
            <person name="Walenz B."/>
            <person name="Inman J."/>
            <person name="Schobel S."/>
            <person name="Galinsky K."/>
            <person name="Amedeo P."/>
            <person name="Strausberg R."/>
        </authorList>
    </citation>
    <scope>NUCLEOTIDE SEQUENCE</scope>
    <source>
        <strain evidence="10">USDA</strain>
    </source>
</reference>
<dbReference type="AlphaFoldDB" id="E0VM06"/>
<dbReference type="InParanoid" id="E0VM06"/>
<dbReference type="STRING" id="121224.E0VM06"/>
<keyword evidence="12" id="KW-1185">Reference proteome</keyword>
<dbReference type="SMART" id="SM00320">
    <property type="entry name" value="WD40"/>
    <property type="match status" value="6"/>
</dbReference>
<dbReference type="GO" id="GO:0005730">
    <property type="term" value="C:nucleolus"/>
    <property type="evidence" value="ECO:0007669"/>
    <property type="project" value="UniProtKB-SubCell"/>
</dbReference>
<keyword evidence="4 8" id="KW-0853">WD repeat</keyword>
<dbReference type="eggNOG" id="KOG0310">
    <property type="taxonomic scope" value="Eukaryota"/>
</dbReference>
<accession>E0VM06</accession>
<dbReference type="InterPro" id="IPR015943">
    <property type="entry name" value="WD40/YVTN_repeat-like_dom_sf"/>
</dbReference>